<feature type="compositionally biased region" description="Basic and acidic residues" evidence="1">
    <location>
        <begin position="136"/>
        <end position="153"/>
    </location>
</feature>
<name>A0ABS4HTG0_9BACL</name>
<accession>A0ABS4HTG0</accession>
<evidence type="ECO:0000256" key="1">
    <source>
        <dbReference type="SAM" id="MobiDB-lite"/>
    </source>
</evidence>
<dbReference type="Proteomes" id="UP001519344">
    <property type="component" value="Unassembled WGS sequence"/>
</dbReference>
<evidence type="ECO:0000313" key="3">
    <source>
        <dbReference type="Proteomes" id="UP001519344"/>
    </source>
</evidence>
<sequence>MMKYTRKIAFGMTLISFLLGGCQPQVSDLPSSQAVITSTPKTDQTLLEESPTEDVQNLKEMQLVMLFQELLQMDRHANLLITAKQAQALLPLVRKSIDEGSMNESERKQVLAGLTLEQITFLEDQSKQEKARLAERMDNQGDKLSSEEREKRVKAFMQKRKTDRQTESGFIDREREENQFDPKSYGISVEQQLMELLMSKL</sequence>
<reference evidence="2 3" key="1">
    <citation type="submission" date="2021-03" db="EMBL/GenBank/DDBJ databases">
        <title>Genomic Encyclopedia of Type Strains, Phase IV (KMG-IV): sequencing the most valuable type-strain genomes for metagenomic binning, comparative biology and taxonomic classification.</title>
        <authorList>
            <person name="Goeker M."/>
        </authorList>
    </citation>
    <scope>NUCLEOTIDE SEQUENCE [LARGE SCALE GENOMIC DNA]</scope>
    <source>
        <strain evidence="2 3">DSM 24950</strain>
    </source>
</reference>
<dbReference type="EMBL" id="JAGGKV010000002">
    <property type="protein sequence ID" value="MBP1961845.1"/>
    <property type="molecule type" value="Genomic_DNA"/>
</dbReference>
<protein>
    <recommendedName>
        <fullName evidence="4">Lipoprotein</fullName>
    </recommendedName>
</protein>
<proteinExistence type="predicted"/>
<organism evidence="2 3">
    <name type="scientific">Paenibacillus aceris</name>
    <dbReference type="NCBI Taxonomy" id="869555"/>
    <lineage>
        <taxon>Bacteria</taxon>
        <taxon>Bacillati</taxon>
        <taxon>Bacillota</taxon>
        <taxon>Bacilli</taxon>
        <taxon>Bacillales</taxon>
        <taxon>Paenibacillaceae</taxon>
        <taxon>Paenibacillus</taxon>
    </lineage>
</organism>
<dbReference type="PROSITE" id="PS51257">
    <property type="entry name" value="PROKAR_LIPOPROTEIN"/>
    <property type="match status" value="1"/>
</dbReference>
<gene>
    <name evidence="2" type="ORF">J2Z65_001043</name>
</gene>
<comment type="caution">
    <text evidence="2">The sequence shown here is derived from an EMBL/GenBank/DDBJ whole genome shotgun (WGS) entry which is preliminary data.</text>
</comment>
<evidence type="ECO:0000313" key="2">
    <source>
        <dbReference type="EMBL" id="MBP1961845.1"/>
    </source>
</evidence>
<feature type="region of interest" description="Disordered" evidence="1">
    <location>
        <begin position="136"/>
        <end position="184"/>
    </location>
</feature>
<evidence type="ECO:0008006" key="4">
    <source>
        <dbReference type="Google" id="ProtNLM"/>
    </source>
</evidence>
<keyword evidence="3" id="KW-1185">Reference proteome</keyword>
<dbReference type="RefSeq" id="WP_167053988.1">
    <property type="nucleotide sequence ID" value="NZ_JAAOZR010000006.1"/>
</dbReference>
<feature type="compositionally biased region" description="Basic and acidic residues" evidence="1">
    <location>
        <begin position="163"/>
        <end position="180"/>
    </location>
</feature>